<name>A0AAE0Y7Z8_9GAST</name>
<evidence type="ECO:0000259" key="16">
    <source>
        <dbReference type="PROSITE" id="PS50089"/>
    </source>
</evidence>
<dbReference type="EC" id="2.3.2.27" evidence="3"/>
<dbReference type="SMART" id="SM00184">
    <property type="entry name" value="RING"/>
    <property type="match status" value="1"/>
</dbReference>
<keyword evidence="9" id="KW-1000">Mitochondrion outer membrane</keyword>
<keyword evidence="18" id="KW-1185">Reference proteome</keyword>
<dbReference type="Pfam" id="PF12483">
    <property type="entry name" value="GIDE"/>
    <property type="match status" value="1"/>
</dbReference>
<evidence type="ECO:0000256" key="4">
    <source>
        <dbReference type="ARBA" id="ARBA00022679"/>
    </source>
</evidence>
<evidence type="ECO:0000256" key="5">
    <source>
        <dbReference type="ARBA" id="ARBA00022692"/>
    </source>
</evidence>
<evidence type="ECO:0000256" key="1">
    <source>
        <dbReference type="ARBA" id="ARBA00000900"/>
    </source>
</evidence>
<reference evidence="17" key="1">
    <citation type="journal article" date="2023" name="G3 (Bethesda)">
        <title>A reference genome for the long-term kleptoplast-retaining sea slug Elysia crispata morphotype clarki.</title>
        <authorList>
            <person name="Eastman K.E."/>
            <person name="Pendleton A.L."/>
            <person name="Shaikh M.A."/>
            <person name="Suttiyut T."/>
            <person name="Ogas R."/>
            <person name="Tomko P."/>
            <person name="Gavelis G."/>
            <person name="Widhalm J.R."/>
            <person name="Wisecaver J.H."/>
        </authorList>
    </citation>
    <scope>NUCLEOTIDE SEQUENCE</scope>
    <source>
        <strain evidence="17">ECLA1</strain>
    </source>
</reference>
<dbReference type="GO" id="GO:0016567">
    <property type="term" value="P:protein ubiquitination"/>
    <property type="evidence" value="ECO:0007669"/>
    <property type="project" value="InterPro"/>
</dbReference>
<keyword evidence="5 15" id="KW-0812">Transmembrane</keyword>
<dbReference type="Pfam" id="PF13920">
    <property type="entry name" value="zf-C3HC4_3"/>
    <property type="match status" value="1"/>
</dbReference>
<keyword evidence="13 15" id="KW-0472">Membrane</keyword>
<dbReference type="Gene3D" id="3.30.40.10">
    <property type="entry name" value="Zinc/RING finger domain, C3HC4 (zinc finger)"/>
    <property type="match status" value="1"/>
</dbReference>
<evidence type="ECO:0000313" key="17">
    <source>
        <dbReference type="EMBL" id="KAK3736457.1"/>
    </source>
</evidence>
<dbReference type="InterPro" id="IPR013083">
    <property type="entry name" value="Znf_RING/FYVE/PHD"/>
</dbReference>
<keyword evidence="11 15" id="KW-1133">Transmembrane helix</keyword>
<gene>
    <name evidence="17" type="ORF">RRG08_010738</name>
</gene>
<keyword evidence="7 14" id="KW-0863">Zinc-finger</keyword>
<dbReference type="EMBL" id="JAWDGP010006710">
    <property type="protein sequence ID" value="KAK3736457.1"/>
    <property type="molecule type" value="Genomic_DNA"/>
</dbReference>
<comment type="catalytic activity">
    <reaction evidence="1">
        <text>S-ubiquitinyl-[E2 ubiquitin-conjugating enzyme]-L-cysteine + [acceptor protein]-L-lysine = [E2 ubiquitin-conjugating enzyme]-L-cysteine + N(6)-ubiquitinyl-[acceptor protein]-L-lysine.</text>
        <dbReference type="EC" id="2.3.2.27"/>
    </reaction>
</comment>
<dbReference type="GO" id="GO:0061630">
    <property type="term" value="F:ubiquitin protein ligase activity"/>
    <property type="evidence" value="ECO:0007669"/>
    <property type="project" value="UniProtKB-EC"/>
</dbReference>
<evidence type="ECO:0000256" key="2">
    <source>
        <dbReference type="ARBA" id="ARBA00004374"/>
    </source>
</evidence>
<dbReference type="Proteomes" id="UP001283361">
    <property type="component" value="Unassembled WGS sequence"/>
</dbReference>
<evidence type="ECO:0000256" key="14">
    <source>
        <dbReference type="PROSITE-ProRule" id="PRU00175"/>
    </source>
</evidence>
<feature type="domain" description="RING-type" evidence="16">
    <location>
        <begin position="309"/>
        <end position="347"/>
    </location>
</feature>
<dbReference type="InterPro" id="IPR022170">
    <property type="entry name" value="MUL1-like"/>
</dbReference>
<evidence type="ECO:0000256" key="10">
    <source>
        <dbReference type="ARBA" id="ARBA00022833"/>
    </source>
</evidence>
<evidence type="ECO:0000256" key="7">
    <source>
        <dbReference type="ARBA" id="ARBA00022771"/>
    </source>
</evidence>
<evidence type="ECO:0000256" key="9">
    <source>
        <dbReference type="ARBA" id="ARBA00022787"/>
    </source>
</evidence>
<dbReference type="PROSITE" id="PS50089">
    <property type="entry name" value="ZF_RING_2"/>
    <property type="match status" value="1"/>
</dbReference>
<dbReference type="InterPro" id="IPR051652">
    <property type="entry name" value="MDM2_MDM4_MUL1"/>
</dbReference>
<proteinExistence type="predicted"/>
<keyword evidence="6" id="KW-0479">Metal-binding</keyword>
<accession>A0AAE0Y7Z8</accession>
<keyword evidence="4" id="KW-0808">Transferase</keyword>
<evidence type="ECO:0000256" key="12">
    <source>
        <dbReference type="ARBA" id="ARBA00023128"/>
    </source>
</evidence>
<dbReference type="GO" id="GO:0008270">
    <property type="term" value="F:zinc ion binding"/>
    <property type="evidence" value="ECO:0007669"/>
    <property type="project" value="UniProtKB-KW"/>
</dbReference>
<protein>
    <recommendedName>
        <fullName evidence="3">RING-type E3 ubiquitin transferase</fullName>
        <ecNumber evidence="3">2.3.2.27</ecNumber>
    </recommendedName>
</protein>
<dbReference type="AlphaFoldDB" id="A0AAE0Y7Z8"/>
<evidence type="ECO:0000256" key="3">
    <source>
        <dbReference type="ARBA" id="ARBA00012483"/>
    </source>
</evidence>
<dbReference type="SUPFAM" id="SSF57850">
    <property type="entry name" value="RING/U-box"/>
    <property type="match status" value="1"/>
</dbReference>
<comment type="caution">
    <text evidence="17">The sequence shown here is derived from an EMBL/GenBank/DDBJ whole genome shotgun (WGS) entry which is preliminary data.</text>
</comment>
<dbReference type="InterPro" id="IPR001841">
    <property type="entry name" value="Znf_RING"/>
</dbReference>
<keyword evidence="12" id="KW-0496">Mitochondrion</keyword>
<evidence type="ECO:0000256" key="8">
    <source>
        <dbReference type="ARBA" id="ARBA00022786"/>
    </source>
</evidence>
<evidence type="ECO:0000256" key="6">
    <source>
        <dbReference type="ARBA" id="ARBA00022723"/>
    </source>
</evidence>
<dbReference type="GO" id="GO:0005741">
    <property type="term" value="C:mitochondrial outer membrane"/>
    <property type="evidence" value="ECO:0007669"/>
    <property type="project" value="UniProtKB-SubCell"/>
</dbReference>
<feature type="transmembrane region" description="Helical" evidence="15">
    <location>
        <begin position="238"/>
        <end position="259"/>
    </location>
</feature>
<evidence type="ECO:0000313" key="18">
    <source>
        <dbReference type="Proteomes" id="UP001283361"/>
    </source>
</evidence>
<organism evidence="17 18">
    <name type="scientific">Elysia crispata</name>
    <name type="common">lettuce slug</name>
    <dbReference type="NCBI Taxonomy" id="231223"/>
    <lineage>
        <taxon>Eukaryota</taxon>
        <taxon>Metazoa</taxon>
        <taxon>Spiralia</taxon>
        <taxon>Lophotrochozoa</taxon>
        <taxon>Mollusca</taxon>
        <taxon>Gastropoda</taxon>
        <taxon>Heterobranchia</taxon>
        <taxon>Euthyneura</taxon>
        <taxon>Panpulmonata</taxon>
        <taxon>Sacoglossa</taxon>
        <taxon>Placobranchoidea</taxon>
        <taxon>Plakobranchidae</taxon>
        <taxon>Elysia</taxon>
    </lineage>
</organism>
<comment type="subcellular location">
    <subcellularLocation>
        <location evidence="2">Mitochondrion outer membrane</location>
        <topology evidence="2">Multi-pass membrane protein</topology>
    </subcellularLocation>
</comment>
<keyword evidence="8" id="KW-0833">Ubl conjugation pathway</keyword>
<sequence>MNTDVIDKILGVSGGISWVVSYVFYRLYRSRTETARQVRNIPIWEPGEDLHIHLSKEGNLAYAAVEGVVKELNRTLHSHYGNSEGVIMQSQLIEHKSQRVNGFWSEVKKVIRDTTEYVPFALKPGKGNISDRHLVEVLDPGQAARLKDELETTHDKFEPHKSSFVQIGIDRLFGEVTKGLQETEKMLLTGTSIIGVGKVFLERGQIKMGPPDDSSRTYILTKMRLSELVRHYEAQSSLYKIIAILSALIGGGIVSIIVWRQTKAWWERRKQRILFEDIRRTMADAAERRRSQNTGRDRSNEEVEIENACVVCLTNERQVVALNCGHISLCADCAEALPMPKKCPVCRAPVERFMPIFNA</sequence>
<evidence type="ECO:0000256" key="15">
    <source>
        <dbReference type="SAM" id="Phobius"/>
    </source>
</evidence>
<dbReference type="PANTHER" id="PTHR12183">
    <property type="entry name" value="MITOCHONDRIAL UBIQUITIN LIGASE ACTIVATOR OF NFKB 1"/>
    <property type="match status" value="1"/>
</dbReference>
<evidence type="ECO:0000256" key="11">
    <source>
        <dbReference type="ARBA" id="ARBA00022989"/>
    </source>
</evidence>
<keyword evidence="10" id="KW-0862">Zinc</keyword>
<evidence type="ECO:0000256" key="13">
    <source>
        <dbReference type="ARBA" id="ARBA00023136"/>
    </source>
</evidence>
<dbReference type="PANTHER" id="PTHR12183:SF32">
    <property type="entry name" value="MITOCHONDRIAL E3 UBIQUITIN PROTEIN LIGASE 1"/>
    <property type="match status" value="1"/>
</dbReference>